<dbReference type="EMBL" id="KB362898">
    <property type="protein sequence ID" value="ELV13146.1"/>
    <property type="molecule type" value="Genomic_DNA"/>
</dbReference>
<comment type="subcellular location">
    <subcellularLocation>
        <location evidence="1">Nucleus</location>
    </subcellularLocation>
</comment>
<accession>L8YFF8</accession>
<keyword evidence="3" id="KW-0221">Differentiation</keyword>
<dbReference type="AlphaFoldDB" id="L8YFF8"/>
<dbReference type="PANTHER" id="PTHR15402">
    <property type="entry name" value="TRANSCRIPTION FACTOR-LIKE 5 PROTEIN"/>
    <property type="match status" value="1"/>
</dbReference>
<evidence type="ECO:0000256" key="8">
    <source>
        <dbReference type="SAM" id="MobiDB-lite"/>
    </source>
</evidence>
<dbReference type="STRING" id="246437.L8YFF8"/>
<dbReference type="FunCoup" id="L8YFF8">
    <property type="interactions" value="94"/>
</dbReference>
<name>L8YFF8_TUPCH</name>
<dbReference type="GO" id="GO:0000981">
    <property type="term" value="F:DNA-binding transcription factor activity, RNA polymerase II-specific"/>
    <property type="evidence" value="ECO:0007669"/>
    <property type="project" value="TreeGrafter"/>
</dbReference>
<organism evidence="9 10">
    <name type="scientific">Tupaia chinensis</name>
    <name type="common">Chinese tree shrew</name>
    <name type="synonym">Tupaia belangeri chinensis</name>
    <dbReference type="NCBI Taxonomy" id="246437"/>
    <lineage>
        <taxon>Eukaryota</taxon>
        <taxon>Metazoa</taxon>
        <taxon>Chordata</taxon>
        <taxon>Craniata</taxon>
        <taxon>Vertebrata</taxon>
        <taxon>Euteleostomi</taxon>
        <taxon>Mammalia</taxon>
        <taxon>Eutheria</taxon>
        <taxon>Euarchontoglires</taxon>
        <taxon>Scandentia</taxon>
        <taxon>Tupaiidae</taxon>
        <taxon>Tupaia</taxon>
    </lineage>
</organism>
<protein>
    <submittedName>
        <fullName evidence="9">Spermatogenesis-and oogenesis-specific basic helix-loop-helix-containing protein 1</fullName>
    </submittedName>
</protein>
<dbReference type="PANTHER" id="PTHR15402:SF4">
    <property type="entry name" value="SPERMATOGENESIS- AND OOGENESIS-SPECIFIC BASIC HELIX-LOOP-HELIX-CONTAINING PROTEIN 1"/>
    <property type="match status" value="1"/>
</dbReference>
<keyword evidence="2" id="KW-0217">Developmental protein</keyword>
<dbReference type="Proteomes" id="UP000011518">
    <property type="component" value="Unassembled WGS sequence"/>
</dbReference>
<evidence type="ECO:0000256" key="7">
    <source>
        <dbReference type="ARBA" id="ARBA00023242"/>
    </source>
</evidence>
<evidence type="ECO:0000313" key="10">
    <source>
        <dbReference type="Proteomes" id="UP000011518"/>
    </source>
</evidence>
<evidence type="ECO:0000256" key="1">
    <source>
        <dbReference type="ARBA" id="ARBA00004123"/>
    </source>
</evidence>
<reference evidence="10" key="2">
    <citation type="journal article" date="2013" name="Nat. Commun.">
        <title>Genome of the Chinese tree shrew.</title>
        <authorList>
            <person name="Fan Y."/>
            <person name="Huang Z.Y."/>
            <person name="Cao C.C."/>
            <person name="Chen C.S."/>
            <person name="Chen Y.X."/>
            <person name="Fan D.D."/>
            <person name="He J."/>
            <person name="Hou H.L."/>
            <person name="Hu L."/>
            <person name="Hu X.T."/>
            <person name="Jiang X.T."/>
            <person name="Lai R."/>
            <person name="Lang Y.S."/>
            <person name="Liang B."/>
            <person name="Liao S.G."/>
            <person name="Mu D."/>
            <person name="Ma Y.Y."/>
            <person name="Niu Y.Y."/>
            <person name="Sun X.Q."/>
            <person name="Xia J.Q."/>
            <person name="Xiao J."/>
            <person name="Xiong Z.Q."/>
            <person name="Xu L."/>
            <person name="Yang L."/>
            <person name="Zhang Y."/>
            <person name="Zhao W."/>
            <person name="Zhao X.D."/>
            <person name="Zheng Y.T."/>
            <person name="Zhou J.M."/>
            <person name="Zhu Y.B."/>
            <person name="Zhang G.J."/>
            <person name="Wang J."/>
            <person name="Yao Y.G."/>
        </authorList>
    </citation>
    <scope>NUCLEOTIDE SEQUENCE [LARGE SCALE GENOMIC DNA]</scope>
</reference>
<feature type="region of interest" description="Disordered" evidence="8">
    <location>
        <begin position="285"/>
        <end position="314"/>
    </location>
</feature>
<keyword evidence="7" id="KW-0539">Nucleus</keyword>
<evidence type="ECO:0000256" key="4">
    <source>
        <dbReference type="ARBA" id="ARBA00023015"/>
    </source>
</evidence>
<dbReference type="GO" id="GO:0000978">
    <property type="term" value="F:RNA polymerase II cis-regulatory region sequence-specific DNA binding"/>
    <property type="evidence" value="ECO:0007669"/>
    <property type="project" value="TreeGrafter"/>
</dbReference>
<dbReference type="GO" id="GO:0030154">
    <property type="term" value="P:cell differentiation"/>
    <property type="evidence" value="ECO:0007669"/>
    <property type="project" value="UniProtKB-KW"/>
</dbReference>
<dbReference type="GO" id="GO:0007283">
    <property type="term" value="P:spermatogenesis"/>
    <property type="evidence" value="ECO:0007669"/>
    <property type="project" value="InterPro"/>
</dbReference>
<evidence type="ECO:0000256" key="6">
    <source>
        <dbReference type="ARBA" id="ARBA00023163"/>
    </source>
</evidence>
<reference evidence="10" key="1">
    <citation type="submission" date="2012-07" db="EMBL/GenBank/DDBJ databases">
        <title>Genome of the Chinese tree shrew, a rising model animal genetically related to primates.</title>
        <authorList>
            <person name="Zhang G."/>
            <person name="Fan Y."/>
            <person name="Yao Y."/>
            <person name="Huang Z."/>
        </authorList>
    </citation>
    <scope>NUCLEOTIDE SEQUENCE [LARGE SCALE GENOMIC DNA]</scope>
</reference>
<evidence type="ECO:0000256" key="5">
    <source>
        <dbReference type="ARBA" id="ARBA00023125"/>
    </source>
</evidence>
<sequence>MASWVPELPAAVPRVLAFEGCSGSVLSGAPSGCRGPGGHSGLGETRLAAEGQGSNLPRSVLSERERRLVHPDVATRGGPQRRALCPEWELTVLCPGSRKRIAVSCEHLRALLPQFDGRREDMASVLEMAVQFLRLAHALGPREHQVVLVPSRGVRQPWQQDVLRLDLLGQVPDSETGAPSTAPLVVPPFACALLRHQGPPSCAALGVDENKGPPGTSGTLGRLPALSGLGPCPHPPTALGFIVAIFLLVNMSCSLPGSLDGRGGTPGWAAARSSLLCSTEPAFLGDPEPSPQEFQDSSLEPWDSALGCPGPAPRDEAESIFPDFLAC</sequence>
<keyword evidence="5" id="KW-0238">DNA-binding</keyword>
<dbReference type="GO" id="GO:0005634">
    <property type="term" value="C:nucleus"/>
    <property type="evidence" value="ECO:0007669"/>
    <property type="project" value="UniProtKB-SubCell"/>
</dbReference>
<dbReference type="InterPro" id="IPR039583">
    <property type="entry name" value="TCFL5/SOLH1/2"/>
</dbReference>
<keyword evidence="4" id="KW-0805">Transcription regulation</keyword>
<gene>
    <name evidence="9" type="ORF">TREES_T100011170</name>
</gene>
<dbReference type="InParanoid" id="L8YFF8"/>
<keyword evidence="10" id="KW-1185">Reference proteome</keyword>
<evidence type="ECO:0000256" key="3">
    <source>
        <dbReference type="ARBA" id="ARBA00022782"/>
    </source>
</evidence>
<proteinExistence type="predicted"/>
<keyword evidence="6" id="KW-0804">Transcription</keyword>
<evidence type="ECO:0000313" key="9">
    <source>
        <dbReference type="EMBL" id="ELV13146.1"/>
    </source>
</evidence>
<evidence type="ECO:0000256" key="2">
    <source>
        <dbReference type="ARBA" id="ARBA00022473"/>
    </source>
</evidence>